<organism evidence="1 2">
    <name type="scientific">Physocladia obscura</name>
    <dbReference type="NCBI Taxonomy" id="109957"/>
    <lineage>
        <taxon>Eukaryota</taxon>
        <taxon>Fungi</taxon>
        <taxon>Fungi incertae sedis</taxon>
        <taxon>Chytridiomycota</taxon>
        <taxon>Chytridiomycota incertae sedis</taxon>
        <taxon>Chytridiomycetes</taxon>
        <taxon>Chytridiales</taxon>
        <taxon>Chytriomycetaceae</taxon>
        <taxon>Physocladia</taxon>
    </lineage>
</organism>
<comment type="caution">
    <text evidence="1">The sequence shown here is derived from an EMBL/GenBank/DDBJ whole genome shotgun (WGS) entry which is preliminary data.</text>
</comment>
<accession>A0AAD5STK3</accession>
<dbReference type="AlphaFoldDB" id="A0AAD5STK3"/>
<evidence type="ECO:0000313" key="1">
    <source>
        <dbReference type="EMBL" id="KAJ3106114.1"/>
    </source>
</evidence>
<keyword evidence="2" id="KW-1185">Reference proteome</keyword>
<sequence>MKPKNIPIILQPPTQIPVPASDAIKDFTIDYQPEKFLNATTFYLRKMGNALIEFYLEYPYFLVKTGNAALPNTAILTKLPAGYAAYDVYRPVVNEKLFMIDI</sequence>
<name>A0AAD5STK3_9FUNG</name>
<proteinExistence type="predicted"/>
<dbReference type="Proteomes" id="UP001211907">
    <property type="component" value="Unassembled WGS sequence"/>
</dbReference>
<gene>
    <name evidence="1" type="ORF">HK100_003777</name>
</gene>
<evidence type="ECO:0000313" key="2">
    <source>
        <dbReference type="Proteomes" id="UP001211907"/>
    </source>
</evidence>
<protein>
    <submittedName>
        <fullName evidence="1">Uncharacterized protein</fullName>
    </submittedName>
</protein>
<dbReference type="EMBL" id="JADGJH010001970">
    <property type="protein sequence ID" value="KAJ3106114.1"/>
    <property type="molecule type" value="Genomic_DNA"/>
</dbReference>
<reference evidence="1" key="1">
    <citation type="submission" date="2020-05" db="EMBL/GenBank/DDBJ databases">
        <title>Phylogenomic resolution of chytrid fungi.</title>
        <authorList>
            <person name="Stajich J.E."/>
            <person name="Amses K."/>
            <person name="Simmons R."/>
            <person name="Seto K."/>
            <person name="Myers J."/>
            <person name="Bonds A."/>
            <person name="Quandt C.A."/>
            <person name="Barry K."/>
            <person name="Liu P."/>
            <person name="Grigoriev I."/>
            <person name="Longcore J.E."/>
            <person name="James T.Y."/>
        </authorList>
    </citation>
    <scope>NUCLEOTIDE SEQUENCE</scope>
    <source>
        <strain evidence="1">JEL0513</strain>
    </source>
</reference>